<keyword evidence="14" id="KW-1185">Reference proteome</keyword>
<organism evidence="13 14">
    <name type="scientific">Cercopithifilaria johnstoni</name>
    <dbReference type="NCBI Taxonomy" id="2874296"/>
    <lineage>
        <taxon>Eukaryota</taxon>
        <taxon>Metazoa</taxon>
        <taxon>Ecdysozoa</taxon>
        <taxon>Nematoda</taxon>
        <taxon>Chromadorea</taxon>
        <taxon>Rhabditida</taxon>
        <taxon>Spirurina</taxon>
        <taxon>Spiruromorpha</taxon>
        <taxon>Filarioidea</taxon>
        <taxon>Onchocercidae</taxon>
        <taxon>Cercopithifilaria</taxon>
    </lineage>
</organism>
<evidence type="ECO:0000256" key="4">
    <source>
        <dbReference type="ARBA" id="ARBA00022763"/>
    </source>
</evidence>
<dbReference type="CDD" id="cd15489">
    <property type="entry name" value="PHD_SF"/>
    <property type="match status" value="1"/>
</dbReference>
<dbReference type="InterPro" id="IPR035901">
    <property type="entry name" value="GIY-YIG_endonuc_sf"/>
</dbReference>
<evidence type="ECO:0000313" key="13">
    <source>
        <dbReference type="EMBL" id="CAG9537730.1"/>
    </source>
</evidence>
<sequence>MFTDESNVICIENEENIEESGVKYVNKLAAYQSFSKNVYHSSSQEVTDSEKGDAGIIGHERSRISRSQLPCNSDEMVQRKERKKCGKAHTVPFILDEFFGVYCLLSRSSNRYFKNRCYIGYTIDPNRRIRQHNAGKEFGGAKKTDQRGPWDMVCIIHGFPNSVSALRFEWAWQNPEKSRRLRSLNLKKKANETALGFRLRIVCHMLNSDPWQRLSLTFRWLLPELEIPFSPDITPPSHMTVQHGAVTKISSLIPQLQEEYDIIGTCSLCLKPINSISELLRCSASEICKSHFHMRCLSKHALNAVDEYRILLFPIQGQCPKCGITYLWGELIRDQRILLAVNKFNSNGALFNMIPSGKLIKM</sequence>
<keyword evidence="9 11" id="KW-0234">DNA repair</keyword>
<comment type="subcellular location">
    <subcellularLocation>
        <location evidence="11">Nucleus</location>
    </subcellularLocation>
</comment>
<dbReference type="PANTHER" id="PTHR20208:SF10">
    <property type="entry name" value="STRUCTURE-SPECIFIC ENDONUCLEASE SUBUNIT SLX1"/>
    <property type="match status" value="1"/>
</dbReference>
<evidence type="ECO:0000256" key="6">
    <source>
        <dbReference type="ARBA" id="ARBA00022801"/>
    </source>
</evidence>
<keyword evidence="10 11" id="KW-0539">Nucleus</keyword>
<evidence type="ECO:0000256" key="8">
    <source>
        <dbReference type="ARBA" id="ARBA00023172"/>
    </source>
</evidence>
<keyword evidence="3 11" id="KW-0255">Endonuclease</keyword>
<evidence type="ECO:0000256" key="7">
    <source>
        <dbReference type="ARBA" id="ARBA00022833"/>
    </source>
</evidence>
<dbReference type="Pfam" id="PF21202">
    <property type="entry name" value="SLX1_C"/>
    <property type="match status" value="1"/>
</dbReference>
<evidence type="ECO:0000313" key="14">
    <source>
        <dbReference type="Proteomes" id="UP000746747"/>
    </source>
</evidence>
<keyword evidence="5" id="KW-0863">Zinc-finger</keyword>
<comment type="caution">
    <text evidence="13">The sequence shown here is derived from an EMBL/GenBank/DDBJ whole genome shotgun (WGS) entry which is preliminary data.</text>
</comment>
<dbReference type="GO" id="GO:0008270">
    <property type="term" value="F:zinc ion binding"/>
    <property type="evidence" value="ECO:0007669"/>
    <property type="project" value="UniProtKB-KW"/>
</dbReference>
<evidence type="ECO:0000256" key="9">
    <source>
        <dbReference type="ARBA" id="ARBA00023204"/>
    </source>
</evidence>
<keyword evidence="6 11" id="KW-0378">Hydrolase</keyword>
<keyword evidence="4 11" id="KW-0227">DNA damage</keyword>
<gene>
    <name evidence="13" type="ORF">CJOHNSTONI_LOCUS7509</name>
</gene>
<evidence type="ECO:0000256" key="2">
    <source>
        <dbReference type="ARBA" id="ARBA00022723"/>
    </source>
</evidence>
<dbReference type="Gene3D" id="3.30.40.10">
    <property type="entry name" value="Zinc/RING finger domain, C3HC4 (zinc finger)"/>
    <property type="match status" value="1"/>
</dbReference>
<dbReference type="PANTHER" id="PTHR20208">
    <property type="entry name" value="STRUCTURE-SPECIFIC ENDONUCLEASE SUBUNIT SLX1"/>
    <property type="match status" value="1"/>
</dbReference>
<dbReference type="FunFam" id="3.40.1440.10:FF:000008">
    <property type="entry name" value="Structure-specific endonuclease subunit SLX1 homolog"/>
    <property type="match status" value="1"/>
</dbReference>
<evidence type="ECO:0000256" key="10">
    <source>
        <dbReference type="ARBA" id="ARBA00023242"/>
    </source>
</evidence>
<evidence type="ECO:0000256" key="3">
    <source>
        <dbReference type="ARBA" id="ARBA00022759"/>
    </source>
</evidence>
<dbReference type="Gene3D" id="3.40.1440.10">
    <property type="entry name" value="GIY-YIG endonuclease"/>
    <property type="match status" value="1"/>
</dbReference>
<dbReference type="CDD" id="cd10455">
    <property type="entry name" value="GIY-YIG_SLX1"/>
    <property type="match status" value="1"/>
</dbReference>
<dbReference type="OrthoDB" id="24645at2759"/>
<comment type="subunit">
    <text evidence="11">Forms a heterodimer with a member of the SLX4 family.</text>
</comment>
<proteinExistence type="inferred from homology"/>
<dbReference type="InterPro" id="IPR000305">
    <property type="entry name" value="GIY-YIG_endonuc"/>
</dbReference>
<keyword evidence="8 11" id="KW-0233">DNA recombination</keyword>
<dbReference type="AlphaFoldDB" id="A0A8J2MRI3"/>
<evidence type="ECO:0000256" key="5">
    <source>
        <dbReference type="ARBA" id="ARBA00022771"/>
    </source>
</evidence>
<evidence type="ECO:0000259" key="12">
    <source>
        <dbReference type="PROSITE" id="PS50164"/>
    </source>
</evidence>
<accession>A0A8J2MRI3</accession>
<name>A0A8J2MRI3_9BILA</name>
<dbReference type="GO" id="GO:0008821">
    <property type="term" value="F:crossover junction DNA endonuclease activity"/>
    <property type="evidence" value="ECO:0007669"/>
    <property type="project" value="TreeGrafter"/>
</dbReference>
<dbReference type="Pfam" id="PF01541">
    <property type="entry name" value="GIY-YIG"/>
    <property type="match status" value="1"/>
</dbReference>
<comment type="similarity">
    <text evidence="11">Belongs to the SLX1 family.</text>
</comment>
<comment type="cofactor">
    <cofactor evidence="11">
        <name>a divalent metal cation</name>
        <dbReference type="ChEBI" id="CHEBI:60240"/>
    </cofactor>
</comment>
<protein>
    <recommendedName>
        <fullName evidence="11">Structure-specific endonuclease subunit SLX1 homolog</fullName>
        <ecNumber evidence="11">3.1.-.-</ecNumber>
    </recommendedName>
</protein>
<reference evidence="13" key="1">
    <citation type="submission" date="2021-09" db="EMBL/GenBank/DDBJ databases">
        <authorList>
            <consortium name="Pathogen Informatics"/>
        </authorList>
    </citation>
    <scope>NUCLEOTIDE SEQUENCE</scope>
</reference>
<dbReference type="Proteomes" id="UP000746747">
    <property type="component" value="Unassembled WGS sequence"/>
</dbReference>
<feature type="domain" description="GIY-YIG" evidence="12">
    <location>
        <begin position="97"/>
        <end position="182"/>
    </location>
</feature>
<keyword evidence="1 11" id="KW-0540">Nuclease</keyword>
<dbReference type="EC" id="3.1.-.-" evidence="11"/>
<dbReference type="EMBL" id="CAKAEH010001579">
    <property type="protein sequence ID" value="CAG9537730.1"/>
    <property type="molecule type" value="Genomic_DNA"/>
</dbReference>
<dbReference type="HAMAP" id="MF_03100">
    <property type="entry name" value="Endonuc_su_Slx1"/>
    <property type="match status" value="1"/>
</dbReference>
<dbReference type="PROSITE" id="PS50164">
    <property type="entry name" value="GIY_YIG"/>
    <property type="match status" value="1"/>
</dbReference>
<dbReference type="GO" id="GO:0033557">
    <property type="term" value="C:Slx1-Slx4 complex"/>
    <property type="evidence" value="ECO:0007669"/>
    <property type="project" value="UniProtKB-UniRule"/>
</dbReference>
<keyword evidence="2" id="KW-0479">Metal-binding</keyword>
<evidence type="ECO:0000256" key="1">
    <source>
        <dbReference type="ARBA" id="ARBA00022722"/>
    </source>
</evidence>
<dbReference type="InterPro" id="IPR027520">
    <property type="entry name" value="Slx1"/>
</dbReference>
<comment type="function">
    <text evidence="11">Catalytic subunit of a heterodimeric structure-specific endonuclease that resolves DNA secondary structures generated during DNA repair and recombination. Has endonuclease activity towards branched DNA substrates, introducing single-strand cuts in duplex DNA close to junctions with ss-DNA.</text>
</comment>
<dbReference type="GO" id="GO:0017108">
    <property type="term" value="F:5'-flap endonuclease activity"/>
    <property type="evidence" value="ECO:0007669"/>
    <property type="project" value="InterPro"/>
</dbReference>
<dbReference type="GO" id="GO:0000724">
    <property type="term" value="P:double-strand break repair via homologous recombination"/>
    <property type="evidence" value="ECO:0007669"/>
    <property type="project" value="TreeGrafter"/>
</dbReference>
<dbReference type="InterPro" id="IPR013083">
    <property type="entry name" value="Znf_RING/FYVE/PHD"/>
</dbReference>
<keyword evidence="7" id="KW-0862">Zinc</keyword>
<comment type="caution">
    <text evidence="11">Lacks conserved residue(s) required for the propagation of feature annotation.</text>
</comment>
<dbReference type="InterPro" id="IPR048749">
    <property type="entry name" value="SLX1_C"/>
</dbReference>
<evidence type="ECO:0000256" key="11">
    <source>
        <dbReference type="HAMAP-Rule" id="MF_03100"/>
    </source>
</evidence>
<dbReference type="InterPro" id="IPR050381">
    <property type="entry name" value="SLX1_endonuclease"/>
</dbReference>